<accession>A0A8U0HTB2</accession>
<evidence type="ECO:0000313" key="3">
    <source>
        <dbReference type="Proteomes" id="UP000830729"/>
    </source>
</evidence>
<dbReference type="EMBL" id="CP096659">
    <property type="protein sequence ID" value="UPV74041.1"/>
    <property type="molecule type" value="Genomic_DNA"/>
</dbReference>
<proteinExistence type="predicted"/>
<sequence>MSGLREVRDASRTVTGPLRSALAEIRTDARARRAALVAGAVVGLAAARVHWYGFFLGGALVGLVSTDAKRGLAAGLGFGLLAWAVFAGLMAANGGLMQYAGMGRLLYLSVAIPVGLSALGSLVRAVV</sequence>
<feature type="transmembrane region" description="Helical" evidence="1">
    <location>
        <begin position="72"/>
        <end position="93"/>
    </location>
</feature>
<organism evidence="2 3">
    <name type="scientific">Halorussus limi</name>
    <dbReference type="NCBI Taxonomy" id="2938695"/>
    <lineage>
        <taxon>Archaea</taxon>
        <taxon>Methanobacteriati</taxon>
        <taxon>Methanobacteriota</taxon>
        <taxon>Stenosarchaea group</taxon>
        <taxon>Halobacteria</taxon>
        <taxon>Halobacteriales</taxon>
        <taxon>Haladaptataceae</taxon>
        <taxon>Halorussus</taxon>
    </lineage>
</organism>
<feature type="transmembrane region" description="Helical" evidence="1">
    <location>
        <begin position="34"/>
        <end position="52"/>
    </location>
</feature>
<dbReference type="AlphaFoldDB" id="A0A8U0HTB2"/>
<keyword evidence="1" id="KW-1133">Transmembrane helix</keyword>
<name>A0A8U0HTB2_9EURY</name>
<evidence type="ECO:0000256" key="1">
    <source>
        <dbReference type="SAM" id="Phobius"/>
    </source>
</evidence>
<evidence type="ECO:0000313" key="2">
    <source>
        <dbReference type="EMBL" id="UPV74041.1"/>
    </source>
</evidence>
<dbReference type="KEGG" id="halx:M0R89_16065"/>
<keyword evidence="3" id="KW-1185">Reference proteome</keyword>
<keyword evidence="1" id="KW-0472">Membrane</keyword>
<gene>
    <name evidence="2" type="ORF">M0R89_16065</name>
</gene>
<reference evidence="2 3" key="1">
    <citation type="submission" date="2022-04" db="EMBL/GenBank/DDBJ databases">
        <title>Diverse halophilic archaea isolated from saline environments.</title>
        <authorList>
            <person name="Cui H.-L."/>
        </authorList>
    </citation>
    <scope>NUCLEOTIDE SEQUENCE [LARGE SCALE GENOMIC DNA]</scope>
    <source>
        <strain evidence="2 3">XZYJT49</strain>
    </source>
</reference>
<protein>
    <submittedName>
        <fullName evidence="2">Uncharacterized protein</fullName>
    </submittedName>
</protein>
<feature type="transmembrane region" description="Helical" evidence="1">
    <location>
        <begin position="105"/>
        <end position="126"/>
    </location>
</feature>
<dbReference type="GeneID" id="72186746"/>
<dbReference type="Proteomes" id="UP000830729">
    <property type="component" value="Chromosome"/>
</dbReference>
<keyword evidence="1" id="KW-0812">Transmembrane</keyword>
<dbReference type="RefSeq" id="WP_248650090.1">
    <property type="nucleotide sequence ID" value="NZ_CP096659.1"/>
</dbReference>